<evidence type="ECO:0000313" key="1">
    <source>
        <dbReference type="EMBL" id="CRZ00977.1"/>
    </source>
</evidence>
<organism evidence="1">
    <name type="scientific">Spongospora subterranea</name>
    <dbReference type="NCBI Taxonomy" id="70186"/>
    <lineage>
        <taxon>Eukaryota</taxon>
        <taxon>Sar</taxon>
        <taxon>Rhizaria</taxon>
        <taxon>Endomyxa</taxon>
        <taxon>Phytomyxea</taxon>
        <taxon>Plasmodiophorida</taxon>
        <taxon>Plasmodiophoridae</taxon>
        <taxon>Spongospora</taxon>
    </lineage>
</organism>
<accession>A0A0H5QH51</accession>
<protein>
    <submittedName>
        <fullName evidence="1">Uncharacterized protein</fullName>
    </submittedName>
</protein>
<proteinExistence type="predicted"/>
<dbReference type="EMBL" id="HACM01000535">
    <property type="protein sequence ID" value="CRZ00977.1"/>
    <property type="molecule type" value="Transcribed_RNA"/>
</dbReference>
<dbReference type="AlphaFoldDB" id="A0A0H5QH51"/>
<name>A0A0H5QH51_9EUKA</name>
<sequence>PEFFISNQEDRPFIYQRMLFVFASILSLASCTLPRQGTTTGLGIAARPSAPVRAVSNPSEMSIPRQSPIGTAVLATAEMHFEKFELPSHSDWSDDVPLPQFQVRTATDFMKDCKFQDEEGSNSAIFTNIDNSKDVVAKDNDNGQELTFQQDPSSVSAHVVHQLGGNMNGQEFTSKANEFSVGQNEKMKHKVVDLSVNDVLELTLIATSSSDMNKKKSSDKLADGIGNTAFSTIFDGTMNGRNPGCDRDLGEGPSNIPTASVENLQETSLQLGQNHEAQLSTTPFDGQPIGQCPIDQFVATFSTLVDTVANRQVQLHQDVEESPLRIDEDASEQSITDRLVQDQQGKAVITYYVDQGLVEELFIRPGDISDEEAESHMSSTKDEALISGILDLLPFRIQRVITRTQWMKGNNLPIKSGNQKVEP</sequence>
<feature type="non-terminal residue" evidence="1">
    <location>
        <position position="1"/>
    </location>
</feature>
<reference evidence="1" key="1">
    <citation type="submission" date="2015-04" db="EMBL/GenBank/DDBJ databases">
        <title>The genome sequence of the plant pathogenic Rhizarian Plasmodiophora brassicae reveals insights in its biotrophic life cycle and the origin of chitin synthesis.</title>
        <authorList>
            <person name="Schwelm A."/>
            <person name="Fogelqvist J."/>
            <person name="Knaust A."/>
            <person name="Julke S."/>
            <person name="Lilja T."/>
            <person name="Dhandapani V."/>
            <person name="Bonilla-Rosso G."/>
            <person name="Karlsson M."/>
            <person name="Shevchenko A."/>
            <person name="Choi S.R."/>
            <person name="Kim H.G."/>
            <person name="Park J.Y."/>
            <person name="Lim Y.P."/>
            <person name="Ludwig-Muller J."/>
            <person name="Dixelius C."/>
        </authorList>
    </citation>
    <scope>NUCLEOTIDE SEQUENCE</scope>
    <source>
        <tissue evidence="1">Potato root galls</tissue>
    </source>
</reference>